<gene>
    <name evidence="1" type="ORF">SYMBAF_16680</name>
</gene>
<organism evidence="1 2">
    <name type="scientific">Serratia symbiotica</name>
    <dbReference type="NCBI Taxonomy" id="138074"/>
    <lineage>
        <taxon>Bacteria</taxon>
        <taxon>Pseudomonadati</taxon>
        <taxon>Pseudomonadota</taxon>
        <taxon>Gammaproteobacteria</taxon>
        <taxon>Enterobacterales</taxon>
        <taxon>Yersiniaceae</taxon>
        <taxon>Serratia</taxon>
    </lineage>
</organism>
<geneLocation type="plasmid" evidence="1 2">
    <name>pSsAf2.3-1</name>
</geneLocation>
<name>A0A068Z9L6_9GAMM</name>
<keyword evidence="1" id="KW-0614">Plasmid</keyword>
<dbReference type="EMBL" id="CP050856">
    <property type="protein sequence ID" value="QLH64461.1"/>
    <property type="molecule type" value="Genomic_DNA"/>
</dbReference>
<proteinExistence type="predicted"/>
<dbReference type="GeneID" id="93738112"/>
<evidence type="ECO:0000313" key="1">
    <source>
        <dbReference type="EMBL" id="QLH64461.1"/>
    </source>
</evidence>
<dbReference type="Proteomes" id="UP000042738">
    <property type="component" value="Plasmid pSsAf2.3-1"/>
</dbReference>
<dbReference type="STRING" id="138074.SYMBAF_210042"/>
<protein>
    <submittedName>
        <fullName evidence="1">Uncharacterized protein</fullName>
    </submittedName>
</protein>
<dbReference type="RefSeq" id="WP_040265184.1">
    <property type="nucleotide sequence ID" value="NZ_CAXKXZ010000025.1"/>
</dbReference>
<accession>A0A068Z9L6</accession>
<dbReference type="AlphaFoldDB" id="A0A068Z9L6"/>
<reference evidence="1 2" key="1">
    <citation type="journal article" date="2014" name="Genome Announc.">
        <title>Whole-Genome Sequence of Serratia symbiotica Strain CWBI-2.3T, a Free-Living Symbiont of the Black Bean Aphid Aphis fabae.</title>
        <authorList>
            <person name="Foray V."/>
            <person name="Grigorescu A.S."/>
            <person name="Sabri A."/>
            <person name="Haubruge E."/>
            <person name="Lognay G."/>
            <person name="Francis F."/>
            <person name="Fauconnier M.L."/>
            <person name="Hance T."/>
            <person name="Thonart P."/>
        </authorList>
    </citation>
    <scope>NUCLEOTIDE SEQUENCE [LARGE SCALE GENOMIC DNA]</scope>
    <source>
        <strain evidence="1">CWBI-2.3</strain>
        <plasmid evidence="1 2">pSsAf2.3-1</plasmid>
    </source>
</reference>
<evidence type="ECO:0000313" key="2">
    <source>
        <dbReference type="Proteomes" id="UP000042738"/>
    </source>
</evidence>
<sequence length="101" mass="11200">MKLKKSAGLTTVTEDKTLKTFVMEASRRPVSGSQITRVNFSLTENDIDHFDRLTLESGASRVAVLRASLDALSRLDEDMRGTLIRQAEIASPKTGKPPIRR</sequence>